<dbReference type="CDD" id="cd03064">
    <property type="entry name" value="TRX_Fd_NuoE"/>
    <property type="match status" value="1"/>
</dbReference>
<dbReference type="Pfam" id="PF01512">
    <property type="entry name" value="Complex1_51K"/>
    <property type="match status" value="1"/>
</dbReference>
<keyword evidence="6" id="KW-0408">Iron</keyword>
<protein>
    <submittedName>
        <fullName evidence="10">Iron hydrogenase</fullName>
    </submittedName>
</protein>
<keyword evidence="5" id="KW-0479">Metal-binding</keyword>
<evidence type="ECO:0000256" key="3">
    <source>
        <dbReference type="ARBA" id="ARBA00022485"/>
    </source>
</evidence>
<dbReference type="SUPFAM" id="SSF52833">
    <property type="entry name" value="Thioredoxin-like"/>
    <property type="match status" value="1"/>
</dbReference>
<evidence type="ECO:0000256" key="1">
    <source>
        <dbReference type="ARBA" id="ARBA00007523"/>
    </source>
</evidence>
<keyword evidence="4" id="KW-0001">2Fe-2S</keyword>
<dbReference type="InterPro" id="IPR037207">
    <property type="entry name" value="Nuop51_4Fe4S-bd_sf"/>
</dbReference>
<dbReference type="EMBL" id="QUAJ01000011">
    <property type="protein sequence ID" value="REI41328.1"/>
    <property type="molecule type" value="Genomic_DNA"/>
</dbReference>
<dbReference type="InterPro" id="IPR037225">
    <property type="entry name" value="Nuo51_FMN-bd_sf"/>
</dbReference>
<gene>
    <name evidence="10" type="ORF">DYH56_07895</name>
</gene>
<evidence type="ECO:0000256" key="6">
    <source>
        <dbReference type="ARBA" id="ARBA00023004"/>
    </source>
</evidence>
<dbReference type="InterPro" id="IPR041921">
    <property type="entry name" value="NuoE_N"/>
</dbReference>
<name>A0ABX9KH59_9FUSO</name>
<dbReference type="Gene3D" id="3.40.50.11540">
    <property type="entry name" value="NADH-ubiquinone oxidoreductase 51kDa subunit"/>
    <property type="match status" value="1"/>
</dbReference>
<dbReference type="InterPro" id="IPR042128">
    <property type="entry name" value="NuoE_dom"/>
</dbReference>
<evidence type="ECO:0000256" key="4">
    <source>
        <dbReference type="ARBA" id="ARBA00022714"/>
    </source>
</evidence>
<dbReference type="RefSeq" id="WP_114642305.1">
    <property type="nucleotide sequence ID" value="NZ_JAACIO010000012.1"/>
</dbReference>
<dbReference type="SUPFAM" id="SSF140490">
    <property type="entry name" value="Nqo1C-terminal domain-like"/>
    <property type="match status" value="1"/>
</dbReference>
<dbReference type="InterPro" id="IPR011538">
    <property type="entry name" value="Nuo51_FMN-bd"/>
</dbReference>
<evidence type="ECO:0000256" key="8">
    <source>
        <dbReference type="ARBA" id="ARBA00034078"/>
    </source>
</evidence>
<dbReference type="Pfam" id="PF01257">
    <property type="entry name" value="2Fe-2S_thioredx"/>
    <property type="match status" value="1"/>
</dbReference>
<dbReference type="Gene3D" id="3.10.20.600">
    <property type="match status" value="1"/>
</dbReference>
<dbReference type="PANTHER" id="PTHR43578">
    <property type="entry name" value="NADH-QUINONE OXIDOREDUCTASE SUBUNIT F"/>
    <property type="match status" value="1"/>
</dbReference>
<dbReference type="Proteomes" id="UP000263486">
    <property type="component" value="Unassembled WGS sequence"/>
</dbReference>
<comment type="similarity">
    <text evidence="2">Belongs to the complex I 24 kDa subunit family.</text>
</comment>
<dbReference type="Pfam" id="PF10589">
    <property type="entry name" value="NADH_4Fe-4S"/>
    <property type="match status" value="1"/>
</dbReference>
<dbReference type="Gene3D" id="3.40.30.10">
    <property type="entry name" value="Glutaredoxin"/>
    <property type="match status" value="1"/>
</dbReference>
<dbReference type="InterPro" id="IPR019575">
    <property type="entry name" value="Nuop51_4Fe4S-bd"/>
</dbReference>
<dbReference type="PROSITE" id="PS01099">
    <property type="entry name" value="COMPLEX1_24K"/>
    <property type="match status" value="1"/>
</dbReference>
<comment type="caution">
    <text evidence="10">The sequence shown here is derived from an EMBL/GenBank/DDBJ whole genome shotgun (WGS) entry which is preliminary data.</text>
</comment>
<dbReference type="Gene3D" id="1.10.10.1590">
    <property type="entry name" value="NADH-quinone oxidoreductase subunit E"/>
    <property type="match status" value="1"/>
</dbReference>
<keyword evidence="7" id="KW-0411">Iron-sulfur</keyword>
<proteinExistence type="inferred from homology"/>
<comment type="cofactor">
    <cofactor evidence="8">
        <name>[2Fe-2S] cluster</name>
        <dbReference type="ChEBI" id="CHEBI:190135"/>
    </cofactor>
</comment>
<evidence type="ECO:0000256" key="2">
    <source>
        <dbReference type="ARBA" id="ARBA00010643"/>
    </source>
</evidence>
<evidence type="ECO:0000313" key="11">
    <source>
        <dbReference type="Proteomes" id="UP000263486"/>
    </source>
</evidence>
<dbReference type="PANTHER" id="PTHR43578:SF3">
    <property type="entry name" value="NADH-QUINONE OXIDOREDUCTASE SUBUNIT F"/>
    <property type="match status" value="1"/>
</dbReference>
<keyword evidence="3" id="KW-0004">4Fe-4S</keyword>
<comment type="similarity">
    <text evidence="1">Belongs to the complex I 51 kDa subunit family.</text>
</comment>
<evidence type="ECO:0000259" key="9">
    <source>
        <dbReference type="SMART" id="SM00928"/>
    </source>
</evidence>
<dbReference type="SMART" id="SM00928">
    <property type="entry name" value="NADH_4Fe-4S"/>
    <property type="match status" value="1"/>
</dbReference>
<dbReference type="SUPFAM" id="SSF142019">
    <property type="entry name" value="Nqo1 FMN-binding domain-like"/>
    <property type="match status" value="1"/>
</dbReference>
<dbReference type="PROSITE" id="PS00644">
    <property type="entry name" value="COMPLEX1_51K_1"/>
    <property type="match status" value="1"/>
</dbReference>
<dbReference type="PROSITE" id="PS00645">
    <property type="entry name" value="COMPLEX1_51K_2"/>
    <property type="match status" value="1"/>
</dbReference>
<sequence>MEKLKKEAMKRSLKELIKKYSLEKSSILPILNELQDEYGEVGEDLMEELAHSLEIHPTEIEEVYSFYSFLNKKRGKHVIRLCQTISCDLKGKKRLEKQLINELGIKFGETTQDGLFSLEYCNCLGMCDRGPVLMVDKKLISRVKPADIPIIINACKNNNLDEKFEDTIISNVQIEGPLLKGEFEDGEVIKKVIGRQSEDLLSDIEKANLRGRGGAGFPTSLKWKLAYKQEKTPKYVVCNADEGEPGTFKDRYILHKHCNKVIEGMTIASYIIKASKGFIYLRGEYFYLKEIIEKILKNRKKAGLLGKDILGVDGFDFEIEIRMGAGAYICGEETALIESLEGMRGEPRNRPPYPVDTGFYDKPTIVNNVETFLDINLIFKNGVEFFKTYGTSKSTGTKFFSISGDCQAEGIYELPFGITIEKLIEKVGAENIKAVQIGGAAGRCVKAGDFKNRIAFEAVPTGGSIILFNEDRDMLEVAQNFMDFFVDESCGQCTPCREGNRKLSNGLKLLKEGRCPITYLEELMDLAETIKISSKCGLGQSSPNAFISIIENFKDEILGRLPRGGSDE</sequence>
<evidence type="ECO:0000256" key="7">
    <source>
        <dbReference type="ARBA" id="ARBA00023014"/>
    </source>
</evidence>
<accession>A0ABX9KH59</accession>
<dbReference type="InterPro" id="IPR001949">
    <property type="entry name" value="NADH-UbQ_OxRdtase_51kDa_CS"/>
</dbReference>
<dbReference type="InterPro" id="IPR002023">
    <property type="entry name" value="NuoE-like"/>
</dbReference>
<evidence type="ECO:0000256" key="5">
    <source>
        <dbReference type="ARBA" id="ARBA00022723"/>
    </source>
</evidence>
<organism evidence="10 11">
    <name type="scientific">Psychrilyobacter piezotolerans</name>
    <dbReference type="NCBI Taxonomy" id="2293438"/>
    <lineage>
        <taxon>Bacteria</taxon>
        <taxon>Fusobacteriati</taxon>
        <taxon>Fusobacteriota</taxon>
        <taxon>Fusobacteriia</taxon>
        <taxon>Fusobacteriales</taxon>
        <taxon>Fusobacteriaceae</taxon>
        <taxon>Psychrilyobacter</taxon>
    </lineage>
</organism>
<dbReference type="Gene3D" id="1.20.1440.230">
    <property type="entry name" value="NADH-ubiquinone oxidoreductase 51kDa subunit, iron-sulphur binding domain"/>
    <property type="match status" value="1"/>
</dbReference>
<dbReference type="InterPro" id="IPR036249">
    <property type="entry name" value="Thioredoxin-like_sf"/>
</dbReference>
<reference evidence="10 11" key="1">
    <citation type="submission" date="2018-08" db="EMBL/GenBank/DDBJ databases">
        <title>Draft genome sequence of Psychrilyobacter sp. strain SD5 isolated from Black Sea water.</title>
        <authorList>
            <person name="Yadav S."/>
            <person name="Villanueva L."/>
            <person name="Damste J.S.S."/>
        </authorList>
    </citation>
    <scope>NUCLEOTIDE SEQUENCE [LARGE SCALE GENOMIC DNA]</scope>
    <source>
        <strain evidence="10 11">SD5</strain>
    </source>
</reference>
<dbReference type="SUPFAM" id="SSF142984">
    <property type="entry name" value="Nqo1 middle domain-like"/>
    <property type="match status" value="1"/>
</dbReference>
<evidence type="ECO:0000313" key="10">
    <source>
        <dbReference type="EMBL" id="REI41328.1"/>
    </source>
</evidence>
<keyword evidence="11" id="KW-1185">Reference proteome</keyword>
<feature type="domain" description="NADH-ubiquinone oxidoreductase 51kDa subunit iron-sulphur binding" evidence="9">
    <location>
        <begin position="475"/>
        <end position="520"/>
    </location>
</feature>